<organism evidence="4 5">
    <name type="scientific">Phytoactinopolyspora halotolerans</name>
    <dbReference type="NCBI Taxonomy" id="1981512"/>
    <lineage>
        <taxon>Bacteria</taxon>
        <taxon>Bacillati</taxon>
        <taxon>Actinomycetota</taxon>
        <taxon>Actinomycetes</taxon>
        <taxon>Jiangellales</taxon>
        <taxon>Jiangellaceae</taxon>
        <taxon>Phytoactinopolyspora</taxon>
    </lineage>
</organism>
<keyword evidence="5" id="KW-1185">Reference proteome</keyword>
<evidence type="ECO:0000256" key="3">
    <source>
        <dbReference type="SAM" id="SignalP"/>
    </source>
</evidence>
<evidence type="ECO:0008006" key="6">
    <source>
        <dbReference type="Google" id="ProtNLM"/>
    </source>
</evidence>
<dbReference type="AlphaFoldDB" id="A0A6L9S0H5"/>
<keyword evidence="2" id="KW-0812">Transmembrane</keyword>
<protein>
    <recommendedName>
        <fullName evidence="6">Secreted protein</fullName>
    </recommendedName>
</protein>
<evidence type="ECO:0000256" key="2">
    <source>
        <dbReference type="SAM" id="Phobius"/>
    </source>
</evidence>
<dbReference type="EMBL" id="JAAGOA010000001">
    <property type="protein sequence ID" value="NED98685.1"/>
    <property type="molecule type" value="Genomic_DNA"/>
</dbReference>
<sequence>MLGRILVTTAVLAVVTMILPVPATAADGPQDQDAGAGVTSYLHTVTPSVLGPDDELTLAGVVENTGDEPLTNVQVLPRWSNVQLETREEIRQVASDTSLRWGYRRSDPYQVVAERLDPGERQEFRLTFDDTEQLGFGLAGVYVIGVDVRGTLTTGERTDLDTVRTVIPWMPDGETPDPVQVSLIWPVEATPSLTPDGTLVNDALAGRLRPGGALHSVVDAAGDSPVSWLVDPDVLDTVEAMSAGAEVESESADTSTDEASELAGSWRSAFNDARGDNTALLLPYARPDTGSLVAADPPLASRITSAAAELTTEAARTMRDVRTGVAWPGGGVADDRTLATLADAGVRTVILSGNAVSPHPEHPLAEIQAADAALDAVVTDPGLDAVLADAYTAPNAQAGALELQQRWAAETAMVALEAQALDQSPQPLIVAPPARWTPEPAVASAVIDTWTSLPWVTPTTVDDLDRPAAPATVAPVPDDSTNALPGENASATGELETAAEDYVELLADPAPGLSESLGRATVRSASEGWRDDPAAGADYAGEIIEELTDPFDEVHVTVPESVTLSSRTGVFPLTVSNDLDQPVTVKLDIHAANPDRLRVGEVEEQRVEAGSRQTIQVQAEAVTNGRVPITVQLVTKDGSPLGIASRTVVNATDYGTVGWFIIGGAVLLFGGSVLRTMLRRRRSEDSDAADPPDDRPDAAGDTADAAGDTVDAGRLTASTDGQPVVGSTQRVVGSGVLRDGRRRRMPPRPGEVTP</sequence>
<evidence type="ECO:0000313" key="5">
    <source>
        <dbReference type="Proteomes" id="UP000475214"/>
    </source>
</evidence>
<comment type="caution">
    <text evidence="4">The sequence shown here is derived from an EMBL/GenBank/DDBJ whole genome shotgun (WGS) entry which is preliminary data.</text>
</comment>
<reference evidence="4 5" key="1">
    <citation type="submission" date="2020-02" db="EMBL/GenBank/DDBJ databases">
        <authorList>
            <person name="Li X.-J."/>
            <person name="Han X.-M."/>
        </authorList>
    </citation>
    <scope>NUCLEOTIDE SEQUENCE [LARGE SCALE GENOMIC DNA]</scope>
    <source>
        <strain evidence="4 5">CCTCC AB 2017055</strain>
    </source>
</reference>
<gene>
    <name evidence="4" type="ORF">G1H10_00700</name>
</gene>
<feature type="compositionally biased region" description="Low complexity" evidence="1">
    <location>
        <begin position="467"/>
        <end position="477"/>
    </location>
</feature>
<proteinExistence type="predicted"/>
<dbReference type="InterPro" id="IPR046112">
    <property type="entry name" value="DUF6049"/>
</dbReference>
<evidence type="ECO:0000256" key="1">
    <source>
        <dbReference type="SAM" id="MobiDB-lite"/>
    </source>
</evidence>
<keyword evidence="2" id="KW-0472">Membrane</keyword>
<feature type="compositionally biased region" description="Polar residues" evidence="1">
    <location>
        <begin position="716"/>
        <end position="729"/>
    </location>
</feature>
<keyword evidence="3" id="KW-0732">Signal</keyword>
<feature type="signal peptide" evidence="3">
    <location>
        <begin position="1"/>
        <end position="25"/>
    </location>
</feature>
<feature type="chain" id="PRO_5026981114" description="Secreted protein" evidence="3">
    <location>
        <begin position="26"/>
        <end position="754"/>
    </location>
</feature>
<feature type="transmembrane region" description="Helical" evidence="2">
    <location>
        <begin position="654"/>
        <end position="674"/>
    </location>
</feature>
<name>A0A6L9S0H5_9ACTN</name>
<evidence type="ECO:0000313" key="4">
    <source>
        <dbReference type="EMBL" id="NED98685.1"/>
    </source>
</evidence>
<feature type="region of interest" description="Disordered" evidence="1">
    <location>
        <begin position="681"/>
        <end position="754"/>
    </location>
</feature>
<feature type="compositionally biased region" description="Low complexity" evidence="1">
    <location>
        <begin position="699"/>
        <end position="714"/>
    </location>
</feature>
<feature type="region of interest" description="Disordered" evidence="1">
    <location>
        <begin position="460"/>
        <end position="488"/>
    </location>
</feature>
<dbReference type="RefSeq" id="WP_163731221.1">
    <property type="nucleotide sequence ID" value="NZ_JAAGOA010000001.1"/>
</dbReference>
<dbReference type="Proteomes" id="UP000475214">
    <property type="component" value="Unassembled WGS sequence"/>
</dbReference>
<dbReference type="Pfam" id="PF19516">
    <property type="entry name" value="DUF6049"/>
    <property type="match status" value="1"/>
</dbReference>
<keyword evidence="2" id="KW-1133">Transmembrane helix</keyword>
<accession>A0A6L9S0H5</accession>